<gene>
    <name evidence="1" type="ORF">OUZ56_008372</name>
</gene>
<evidence type="ECO:0000313" key="1">
    <source>
        <dbReference type="EMBL" id="KAK4022928.1"/>
    </source>
</evidence>
<dbReference type="Proteomes" id="UP001234178">
    <property type="component" value="Unassembled WGS sequence"/>
</dbReference>
<evidence type="ECO:0000313" key="2">
    <source>
        <dbReference type="Proteomes" id="UP001234178"/>
    </source>
</evidence>
<keyword evidence="2" id="KW-1185">Reference proteome</keyword>
<name>A0ABR0ACX6_9CRUS</name>
<organism evidence="1 2">
    <name type="scientific">Daphnia magna</name>
    <dbReference type="NCBI Taxonomy" id="35525"/>
    <lineage>
        <taxon>Eukaryota</taxon>
        <taxon>Metazoa</taxon>
        <taxon>Ecdysozoa</taxon>
        <taxon>Arthropoda</taxon>
        <taxon>Crustacea</taxon>
        <taxon>Branchiopoda</taxon>
        <taxon>Diplostraca</taxon>
        <taxon>Cladocera</taxon>
        <taxon>Anomopoda</taxon>
        <taxon>Daphniidae</taxon>
        <taxon>Daphnia</taxon>
    </lineage>
</organism>
<sequence length="120" mass="13520">MPDVFPSVRIRLKFCHPIVNNSLRKKFKNGARLDLALDSLFTEMTIHNKTIKSEAIGRRNEASSFSIIVDQVCGGVNVVASVFAPDCSGLFRTIHHCELTTLRQPFTGRKKYLLSSIKNR</sequence>
<dbReference type="EMBL" id="JAOYFB010000037">
    <property type="protein sequence ID" value="KAK4022928.1"/>
    <property type="molecule type" value="Genomic_DNA"/>
</dbReference>
<accession>A0ABR0ACX6</accession>
<reference evidence="1 2" key="1">
    <citation type="journal article" date="2023" name="Nucleic Acids Res.">
        <title>The hologenome of Daphnia magna reveals possible DNA methylation and microbiome-mediated evolution of the host genome.</title>
        <authorList>
            <person name="Chaturvedi A."/>
            <person name="Li X."/>
            <person name="Dhandapani V."/>
            <person name="Marshall H."/>
            <person name="Kissane S."/>
            <person name="Cuenca-Cambronero M."/>
            <person name="Asole G."/>
            <person name="Calvet F."/>
            <person name="Ruiz-Romero M."/>
            <person name="Marangio P."/>
            <person name="Guigo R."/>
            <person name="Rago D."/>
            <person name="Mirbahai L."/>
            <person name="Eastwood N."/>
            <person name="Colbourne J.K."/>
            <person name="Zhou J."/>
            <person name="Mallon E."/>
            <person name="Orsini L."/>
        </authorList>
    </citation>
    <scope>NUCLEOTIDE SEQUENCE [LARGE SCALE GENOMIC DNA]</scope>
    <source>
        <strain evidence="1">LRV0_1</strain>
    </source>
</reference>
<protein>
    <submittedName>
        <fullName evidence="1">Uncharacterized protein</fullName>
    </submittedName>
</protein>
<comment type="caution">
    <text evidence="1">The sequence shown here is derived from an EMBL/GenBank/DDBJ whole genome shotgun (WGS) entry which is preliminary data.</text>
</comment>
<proteinExistence type="predicted"/>